<evidence type="ECO:0000313" key="3">
    <source>
        <dbReference type="Proteomes" id="UP000193467"/>
    </source>
</evidence>
<keyword evidence="3" id="KW-1185">Reference proteome</keyword>
<dbReference type="Proteomes" id="UP000193467">
    <property type="component" value="Unassembled WGS sequence"/>
</dbReference>
<comment type="caution">
    <text evidence="2">The sequence shown here is derived from an EMBL/GenBank/DDBJ whole genome shotgun (WGS) entry which is preliminary data.</text>
</comment>
<feature type="compositionally biased region" description="Basic residues" evidence="1">
    <location>
        <begin position="88"/>
        <end position="97"/>
    </location>
</feature>
<proteinExistence type="predicted"/>
<organism evidence="2 3">
    <name type="scientific">Leucosporidium creatinivorum</name>
    <dbReference type="NCBI Taxonomy" id="106004"/>
    <lineage>
        <taxon>Eukaryota</taxon>
        <taxon>Fungi</taxon>
        <taxon>Dikarya</taxon>
        <taxon>Basidiomycota</taxon>
        <taxon>Pucciniomycotina</taxon>
        <taxon>Microbotryomycetes</taxon>
        <taxon>Leucosporidiales</taxon>
        <taxon>Leucosporidium</taxon>
    </lineage>
</organism>
<gene>
    <name evidence="2" type="ORF">BCR35DRAFT_127887</name>
</gene>
<protein>
    <submittedName>
        <fullName evidence="2">Uncharacterized protein</fullName>
    </submittedName>
</protein>
<accession>A0A1Y2EWU3</accession>
<feature type="region of interest" description="Disordered" evidence="1">
    <location>
        <begin position="83"/>
        <end position="109"/>
    </location>
</feature>
<sequence length="163" mass="17431">MRGASLERLTFLVGRAGTTSLVADPKTLVAKETAEEKVPVSVREDKTEVALGREEVAMIAVVADSVELTDEVGEGAPLYGLRGEGGKVSKRRARRGRKEGDGPNVAGGVKQDRIHYLDNSVPIAMGGRGEGVGQLSGSRKGRGGRKEETNERRMLFLTMRAVV</sequence>
<dbReference type="EMBL" id="MCGR01000038">
    <property type="protein sequence ID" value="ORY75295.1"/>
    <property type="molecule type" value="Genomic_DNA"/>
</dbReference>
<name>A0A1Y2EWU3_9BASI</name>
<evidence type="ECO:0000256" key="1">
    <source>
        <dbReference type="SAM" id="MobiDB-lite"/>
    </source>
</evidence>
<reference evidence="2 3" key="1">
    <citation type="submission" date="2016-07" db="EMBL/GenBank/DDBJ databases">
        <title>Pervasive Adenine N6-methylation of Active Genes in Fungi.</title>
        <authorList>
            <consortium name="DOE Joint Genome Institute"/>
            <person name="Mondo S.J."/>
            <person name="Dannebaum R.O."/>
            <person name="Kuo R.C."/>
            <person name="Labutti K."/>
            <person name="Haridas S."/>
            <person name="Kuo A."/>
            <person name="Salamov A."/>
            <person name="Ahrendt S.R."/>
            <person name="Lipzen A."/>
            <person name="Sullivan W."/>
            <person name="Andreopoulos W.B."/>
            <person name="Clum A."/>
            <person name="Lindquist E."/>
            <person name="Daum C."/>
            <person name="Ramamoorthy G.K."/>
            <person name="Gryganskyi A."/>
            <person name="Culley D."/>
            <person name="Magnuson J.K."/>
            <person name="James T.Y."/>
            <person name="O'Malley M.A."/>
            <person name="Stajich J.E."/>
            <person name="Spatafora J.W."/>
            <person name="Visel A."/>
            <person name="Grigoriev I.V."/>
        </authorList>
    </citation>
    <scope>NUCLEOTIDE SEQUENCE [LARGE SCALE GENOMIC DNA]</scope>
    <source>
        <strain evidence="2 3">62-1032</strain>
    </source>
</reference>
<dbReference type="AlphaFoldDB" id="A0A1Y2EWU3"/>
<evidence type="ECO:0000313" key="2">
    <source>
        <dbReference type="EMBL" id="ORY75295.1"/>
    </source>
</evidence>
<feature type="region of interest" description="Disordered" evidence="1">
    <location>
        <begin position="125"/>
        <end position="151"/>
    </location>
</feature>
<dbReference type="InParanoid" id="A0A1Y2EWU3"/>